<dbReference type="SMART" id="SM00448">
    <property type="entry name" value="REC"/>
    <property type="match status" value="1"/>
</dbReference>
<organism evidence="5 6">
    <name type="scientific">Paradesertivirga mongoliensis</name>
    <dbReference type="NCBI Taxonomy" id="2100740"/>
    <lineage>
        <taxon>Bacteria</taxon>
        <taxon>Pseudomonadati</taxon>
        <taxon>Bacteroidota</taxon>
        <taxon>Sphingobacteriia</taxon>
        <taxon>Sphingobacteriales</taxon>
        <taxon>Sphingobacteriaceae</taxon>
        <taxon>Paradesertivirga</taxon>
    </lineage>
</organism>
<dbReference type="Proteomes" id="UP001597387">
    <property type="component" value="Unassembled WGS sequence"/>
</dbReference>
<dbReference type="CDD" id="cd17546">
    <property type="entry name" value="REC_hyHK_CKI1_RcsC-like"/>
    <property type="match status" value="1"/>
</dbReference>
<evidence type="ECO:0000259" key="4">
    <source>
        <dbReference type="PROSITE" id="PS50110"/>
    </source>
</evidence>
<sequence>MLEDNLINQKLAIGILTKLGYNPEVANNGVEVLNMLKAKMFDVILMDVQMPEMDVLEATRLIRKNHIYQPIIIAMTANALTEDREECINAGMDMLYI</sequence>
<name>A0ABW4ZLS1_9SPHI</name>
<dbReference type="SUPFAM" id="SSF52172">
    <property type="entry name" value="CheY-like"/>
    <property type="match status" value="1"/>
</dbReference>
<dbReference type="Gene3D" id="3.40.50.2300">
    <property type="match status" value="1"/>
</dbReference>
<feature type="modified residue" description="4-aspartylphosphate" evidence="3">
    <location>
        <position position="47"/>
    </location>
</feature>
<dbReference type="PANTHER" id="PTHR45339">
    <property type="entry name" value="HYBRID SIGNAL TRANSDUCTION HISTIDINE KINASE J"/>
    <property type="match status" value="1"/>
</dbReference>
<proteinExistence type="predicted"/>
<dbReference type="Pfam" id="PF00072">
    <property type="entry name" value="Response_reg"/>
    <property type="match status" value="1"/>
</dbReference>
<comment type="caution">
    <text evidence="5">The sequence shown here is derived from an EMBL/GenBank/DDBJ whole genome shotgun (WGS) entry which is preliminary data.</text>
</comment>
<dbReference type="InterPro" id="IPR011006">
    <property type="entry name" value="CheY-like_superfamily"/>
</dbReference>
<evidence type="ECO:0000313" key="6">
    <source>
        <dbReference type="Proteomes" id="UP001597387"/>
    </source>
</evidence>
<reference evidence="6" key="1">
    <citation type="journal article" date="2019" name="Int. J. Syst. Evol. Microbiol.">
        <title>The Global Catalogue of Microorganisms (GCM) 10K type strain sequencing project: providing services to taxonomists for standard genome sequencing and annotation.</title>
        <authorList>
            <consortium name="The Broad Institute Genomics Platform"/>
            <consortium name="The Broad Institute Genome Sequencing Center for Infectious Disease"/>
            <person name="Wu L."/>
            <person name="Ma J."/>
        </authorList>
    </citation>
    <scope>NUCLEOTIDE SEQUENCE [LARGE SCALE GENOMIC DNA]</scope>
    <source>
        <strain evidence="6">KCTC 42217</strain>
    </source>
</reference>
<dbReference type="InterPro" id="IPR001789">
    <property type="entry name" value="Sig_transdc_resp-reg_receiver"/>
</dbReference>
<keyword evidence="6" id="KW-1185">Reference proteome</keyword>
<gene>
    <name evidence="5" type="ORF">ACFSJU_11600</name>
</gene>
<dbReference type="EMBL" id="JBHUHZ010000001">
    <property type="protein sequence ID" value="MFD2163039.1"/>
    <property type="molecule type" value="Genomic_DNA"/>
</dbReference>
<dbReference type="PROSITE" id="PS50110">
    <property type="entry name" value="RESPONSE_REGULATORY"/>
    <property type="match status" value="1"/>
</dbReference>
<evidence type="ECO:0000256" key="1">
    <source>
        <dbReference type="ARBA" id="ARBA00022553"/>
    </source>
</evidence>
<keyword evidence="2" id="KW-0902">Two-component regulatory system</keyword>
<dbReference type="PANTHER" id="PTHR45339:SF1">
    <property type="entry name" value="HYBRID SIGNAL TRANSDUCTION HISTIDINE KINASE J"/>
    <property type="match status" value="1"/>
</dbReference>
<protein>
    <submittedName>
        <fullName evidence="5">Response regulator</fullName>
    </submittedName>
</protein>
<keyword evidence="1 3" id="KW-0597">Phosphoprotein</keyword>
<accession>A0ABW4ZLS1</accession>
<evidence type="ECO:0000256" key="2">
    <source>
        <dbReference type="ARBA" id="ARBA00023012"/>
    </source>
</evidence>
<evidence type="ECO:0000256" key="3">
    <source>
        <dbReference type="PROSITE-ProRule" id="PRU00169"/>
    </source>
</evidence>
<dbReference type="RefSeq" id="WP_255902425.1">
    <property type="nucleotide sequence ID" value="NZ_JAFMZO010000003.1"/>
</dbReference>
<feature type="domain" description="Response regulatory" evidence="4">
    <location>
        <begin position="1"/>
        <end position="97"/>
    </location>
</feature>
<evidence type="ECO:0000313" key="5">
    <source>
        <dbReference type="EMBL" id="MFD2163039.1"/>
    </source>
</evidence>